<reference evidence="1 2" key="1">
    <citation type="submission" date="2019-06" db="EMBL/GenBank/DDBJ databases">
        <title>The organization of the Streptococcus sanguinis genomes.</title>
        <authorList>
            <person name="Wang H.Y."/>
            <person name="Chen Y.Y.M."/>
            <person name="Wu C.H."/>
        </authorList>
    </citation>
    <scope>NUCLEOTIDE SEQUENCE [LARGE SCALE GENOMIC DNA]</scope>
    <source>
        <strain evidence="1 2">CGMH058</strain>
    </source>
</reference>
<sequence length="401" mass="45848">MSNIFTYLEEVQHDSIYDRPFNELDLLILTELTYLPFDDLVHEDMSSYCDCRLLDLATKVPRDLSMMVSKNRLKLLDLAAASTRFKNLKLMGYVNDVDQDIQKQFAALIFKIKTDTYVLVFRGTDDSIVGWKEDFHMTYMAQIPAQKMAARYLQNALENLPGNFILSGHSKGGNLASYAASQMEASLQDRIEAIYSYDSPGLNHSVTKSDGYQAMVERMKRYLPQNSIVGMMLETPKEARIVKSSAIGGFAQHDTFSWKIKGESFLLLDTLDAESLQIDKTFKNWVSTVSDEELKDFFDLFFGLILDAGIQSVDELSNVENFNKVLDILKNAQSLTDQERDMLLRLSKLLLDMRVQSWKDDINLPIPSKFMQEVKENLSEFTKNLPFTSNKLIQTDKTDSQ</sequence>
<accession>A0A7H8UZT2</accession>
<dbReference type="SUPFAM" id="SSF53474">
    <property type="entry name" value="alpha/beta-Hydrolases"/>
    <property type="match status" value="1"/>
</dbReference>
<dbReference type="Proteomes" id="UP000509535">
    <property type="component" value="Chromosome"/>
</dbReference>
<dbReference type="Pfam" id="PF11187">
    <property type="entry name" value="Mbeg1-like"/>
    <property type="match status" value="1"/>
</dbReference>
<dbReference type="InterPro" id="IPR029058">
    <property type="entry name" value="AB_hydrolase_fold"/>
</dbReference>
<proteinExistence type="predicted"/>
<evidence type="ECO:0000313" key="1">
    <source>
        <dbReference type="EMBL" id="QLB49697.1"/>
    </source>
</evidence>
<name>A0A7H8UZT2_STRSA</name>
<dbReference type="EMBL" id="CP040798">
    <property type="protein sequence ID" value="QLB49697.1"/>
    <property type="molecule type" value="Genomic_DNA"/>
</dbReference>
<dbReference type="AlphaFoldDB" id="A0A7H8UZT2"/>
<dbReference type="RefSeq" id="WP_176798587.1">
    <property type="nucleotide sequence ID" value="NZ_CP040798.1"/>
</dbReference>
<gene>
    <name evidence="1" type="ORF">FDP16_03575</name>
</gene>
<organism evidence="1 2">
    <name type="scientific">Streptococcus sanguinis</name>
    <dbReference type="NCBI Taxonomy" id="1305"/>
    <lineage>
        <taxon>Bacteria</taxon>
        <taxon>Bacillati</taxon>
        <taxon>Bacillota</taxon>
        <taxon>Bacilli</taxon>
        <taxon>Lactobacillales</taxon>
        <taxon>Streptococcaceae</taxon>
        <taxon>Streptococcus</taxon>
    </lineage>
</organism>
<dbReference type="Gene3D" id="3.40.50.1820">
    <property type="entry name" value="alpha/beta hydrolase"/>
    <property type="match status" value="1"/>
</dbReference>
<evidence type="ECO:0000313" key="2">
    <source>
        <dbReference type="Proteomes" id="UP000509535"/>
    </source>
</evidence>
<protein>
    <submittedName>
        <fullName evidence="1">DUF2974 domain-containing protein</fullName>
    </submittedName>
</protein>
<dbReference type="InterPro" id="IPR024499">
    <property type="entry name" value="Mbeg1-like"/>
</dbReference>